<dbReference type="EMBL" id="GG662475">
    <property type="protein sequence ID" value="EWS72099.1"/>
    <property type="molecule type" value="Genomic_DNA"/>
</dbReference>
<dbReference type="KEGG" id="tet:TTHERM_001308014"/>
<keyword evidence="2" id="KW-1185">Reference proteome</keyword>
<dbReference type="RefSeq" id="XP_012655365.1">
    <property type="nucleotide sequence ID" value="XM_012799911.1"/>
</dbReference>
<evidence type="ECO:0000313" key="2">
    <source>
        <dbReference type="Proteomes" id="UP000009168"/>
    </source>
</evidence>
<evidence type="ECO:0000313" key="1">
    <source>
        <dbReference type="EMBL" id="EWS72099.1"/>
    </source>
</evidence>
<name>W7XGM8_TETTS</name>
<proteinExistence type="predicted"/>
<gene>
    <name evidence="1" type="ORF">TTHERM_001308014</name>
</gene>
<organism evidence="1 2">
    <name type="scientific">Tetrahymena thermophila (strain SB210)</name>
    <dbReference type="NCBI Taxonomy" id="312017"/>
    <lineage>
        <taxon>Eukaryota</taxon>
        <taxon>Sar</taxon>
        <taxon>Alveolata</taxon>
        <taxon>Ciliophora</taxon>
        <taxon>Intramacronucleata</taxon>
        <taxon>Oligohymenophorea</taxon>
        <taxon>Hymenostomatida</taxon>
        <taxon>Tetrahymenina</taxon>
        <taxon>Tetrahymenidae</taxon>
        <taxon>Tetrahymena</taxon>
    </lineage>
</organism>
<protein>
    <submittedName>
        <fullName evidence="1">Uncharacterized protein</fullName>
    </submittedName>
</protein>
<dbReference type="GeneID" id="24442135"/>
<reference evidence="2" key="1">
    <citation type="journal article" date="2006" name="PLoS Biol.">
        <title>Macronuclear genome sequence of the ciliate Tetrahymena thermophila, a model eukaryote.</title>
        <authorList>
            <person name="Eisen J.A."/>
            <person name="Coyne R.S."/>
            <person name="Wu M."/>
            <person name="Wu D."/>
            <person name="Thiagarajan M."/>
            <person name="Wortman J.R."/>
            <person name="Badger J.H."/>
            <person name="Ren Q."/>
            <person name="Amedeo P."/>
            <person name="Jones K.M."/>
            <person name="Tallon L.J."/>
            <person name="Delcher A.L."/>
            <person name="Salzberg S.L."/>
            <person name="Silva J.C."/>
            <person name="Haas B.J."/>
            <person name="Majoros W.H."/>
            <person name="Farzad M."/>
            <person name="Carlton J.M."/>
            <person name="Smith R.K. Jr."/>
            <person name="Garg J."/>
            <person name="Pearlman R.E."/>
            <person name="Karrer K.M."/>
            <person name="Sun L."/>
            <person name="Manning G."/>
            <person name="Elde N.C."/>
            <person name="Turkewitz A.P."/>
            <person name="Asai D.J."/>
            <person name="Wilkes D.E."/>
            <person name="Wang Y."/>
            <person name="Cai H."/>
            <person name="Collins K."/>
            <person name="Stewart B.A."/>
            <person name="Lee S.R."/>
            <person name="Wilamowska K."/>
            <person name="Weinberg Z."/>
            <person name="Ruzzo W.L."/>
            <person name="Wloga D."/>
            <person name="Gaertig J."/>
            <person name="Frankel J."/>
            <person name="Tsao C.-C."/>
            <person name="Gorovsky M.A."/>
            <person name="Keeling P.J."/>
            <person name="Waller R.F."/>
            <person name="Patron N.J."/>
            <person name="Cherry J.M."/>
            <person name="Stover N.A."/>
            <person name="Krieger C.J."/>
            <person name="del Toro C."/>
            <person name="Ryder H.F."/>
            <person name="Williamson S.C."/>
            <person name="Barbeau R.A."/>
            <person name="Hamilton E.P."/>
            <person name="Orias E."/>
        </authorList>
    </citation>
    <scope>NUCLEOTIDE SEQUENCE [LARGE SCALE GENOMIC DNA]</scope>
    <source>
        <strain evidence="2">SB210</strain>
    </source>
</reference>
<sequence length="146" mass="17474">MTIKKIQMLIIHQIQMLQLILRQMKQDTVIRIAIIQLLKIILCMCMLKIRQNMNFSNFIDKCFAMMKFILKLKNKTLMSKWKLLMIMQINIQILIIKTKIKIPKHIIAKPNNYLRILVIQKAMRTIIKYKTIMVIIKTIMYNSILV</sequence>
<dbReference type="AlphaFoldDB" id="W7XGM8"/>
<accession>W7XGM8</accession>
<dbReference type="Proteomes" id="UP000009168">
    <property type="component" value="Unassembled WGS sequence"/>
</dbReference>
<dbReference type="InParanoid" id="W7XGM8"/>